<proteinExistence type="predicted"/>
<keyword evidence="2" id="KW-1185">Reference proteome</keyword>
<reference evidence="1 2" key="1">
    <citation type="submission" date="2013-09" db="EMBL/GenBank/DDBJ databases">
        <title>Corchorus capsularis genome sequencing.</title>
        <authorList>
            <person name="Alam M."/>
            <person name="Haque M.S."/>
            <person name="Islam M.S."/>
            <person name="Emdad E.M."/>
            <person name="Islam M.M."/>
            <person name="Ahmed B."/>
            <person name="Halim A."/>
            <person name="Hossen Q.M.M."/>
            <person name="Hossain M.Z."/>
            <person name="Ahmed R."/>
            <person name="Khan M.M."/>
            <person name="Islam R."/>
            <person name="Rashid M.M."/>
            <person name="Khan S.A."/>
            <person name="Rahman M.S."/>
            <person name="Alam M."/>
        </authorList>
    </citation>
    <scope>NUCLEOTIDE SEQUENCE [LARGE SCALE GENOMIC DNA]</scope>
    <source>
        <strain evidence="2">cv. CVL-1</strain>
        <tissue evidence="1">Whole seedling</tissue>
    </source>
</reference>
<dbReference type="EMBL" id="AWWV01010696">
    <property type="protein sequence ID" value="OMO77733.1"/>
    <property type="molecule type" value="Genomic_DNA"/>
</dbReference>
<accession>A0A1R3I582</accession>
<dbReference type="Gramene" id="OMO77733">
    <property type="protein sequence ID" value="OMO77733"/>
    <property type="gene ID" value="CCACVL1_14854"/>
</dbReference>
<gene>
    <name evidence="1" type="ORF">CCACVL1_14854</name>
</gene>
<name>A0A1R3I582_COCAP</name>
<evidence type="ECO:0000313" key="2">
    <source>
        <dbReference type="Proteomes" id="UP000188268"/>
    </source>
</evidence>
<protein>
    <submittedName>
        <fullName evidence="1">Uncharacterized protein</fullName>
    </submittedName>
</protein>
<evidence type="ECO:0000313" key="1">
    <source>
        <dbReference type="EMBL" id="OMO77733.1"/>
    </source>
</evidence>
<dbReference type="AlphaFoldDB" id="A0A1R3I582"/>
<organism evidence="1 2">
    <name type="scientific">Corchorus capsularis</name>
    <name type="common">Jute</name>
    <dbReference type="NCBI Taxonomy" id="210143"/>
    <lineage>
        <taxon>Eukaryota</taxon>
        <taxon>Viridiplantae</taxon>
        <taxon>Streptophyta</taxon>
        <taxon>Embryophyta</taxon>
        <taxon>Tracheophyta</taxon>
        <taxon>Spermatophyta</taxon>
        <taxon>Magnoliopsida</taxon>
        <taxon>eudicotyledons</taxon>
        <taxon>Gunneridae</taxon>
        <taxon>Pentapetalae</taxon>
        <taxon>rosids</taxon>
        <taxon>malvids</taxon>
        <taxon>Malvales</taxon>
        <taxon>Malvaceae</taxon>
        <taxon>Grewioideae</taxon>
        <taxon>Apeibeae</taxon>
        <taxon>Corchorus</taxon>
    </lineage>
</organism>
<sequence>MAQLRCWSSDGQWHRNMSCRQKGVN</sequence>
<comment type="caution">
    <text evidence="1">The sequence shown here is derived from an EMBL/GenBank/DDBJ whole genome shotgun (WGS) entry which is preliminary data.</text>
</comment>
<dbReference type="Proteomes" id="UP000188268">
    <property type="component" value="Unassembled WGS sequence"/>
</dbReference>